<evidence type="ECO:0000313" key="3">
    <source>
        <dbReference type="EMBL" id="MFI6497647.1"/>
    </source>
</evidence>
<keyword evidence="2" id="KW-0732">Signal</keyword>
<protein>
    <submittedName>
        <fullName evidence="3">Uncharacterized protein</fullName>
    </submittedName>
</protein>
<feature type="compositionally biased region" description="Low complexity" evidence="1">
    <location>
        <begin position="21"/>
        <end position="32"/>
    </location>
</feature>
<organism evidence="3 4">
    <name type="scientific">Nonomuraea typhae</name>
    <dbReference type="NCBI Taxonomy" id="2603600"/>
    <lineage>
        <taxon>Bacteria</taxon>
        <taxon>Bacillati</taxon>
        <taxon>Actinomycetota</taxon>
        <taxon>Actinomycetes</taxon>
        <taxon>Streptosporangiales</taxon>
        <taxon>Streptosporangiaceae</taxon>
        <taxon>Nonomuraea</taxon>
    </lineage>
</organism>
<sequence>MKTVIALAALALSLAACGTAAPSQTQPQAQSSNADDKRLRTAECLRSKGVKAGDPKSASENQTLDSGGLDQKEFEKILKECGAIGGSGEQISQAEKDKALAFAQCMREQGLDFPDPEFDGGVQQGRTIPGDKAAFDKANKICSEKTG</sequence>
<reference evidence="3 4" key="1">
    <citation type="submission" date="2024-10" db="EMBL/GenBank/DDBJ databases">
        <title>The Natural Products Discovery Center: Release of the First 8490 Sequenced Strains for Exploring Actinobacteria Biosynthetic Diversity.</title>
        <authorList>
            <person name="Kalkreuter E."/>
            <person name="Kautsar S.A."/>
            <person name="Yang D."/>
            <person name="Bader C.D."/>
            <person name="Teijaro C.N."/>
            <person name="Fluegel L."/>
            <person name="Davis C.M."/>
            <person name="Simpson J.R."/>
            <person name="Lauterbach L."/>
            <person name="Steele A.D."/>
            <person name="Gui C."/>
            <person name="Meng S."/>
            <person name="Li G."/>
            <person name="Viehrig K."/>
            <person name="Ye F."/>
            <person name="Su P."/>
            <person name="Kiefer A.F."/>
            <person name="Nichols A."/>
            <person name="Cepeda A.J."/>
            <person name="Yan W."/>
            <person name="Fan B."/>
            <person name="Jiang Y."/>
            <person name="Adhikari A."/>
            <person name="Zheng C.-J."/>
            <person name="Schuster L."/>
            <person name="Cowan T.M."/>
            <person name="Smanski M.J."/>
            <person name="Chevrette M.G."/>
            <person name="De Carvalho L.P.S."/>
            <person name="Shen B."/>
        </authorList>
    </citation>
    <scope>NUCLEOTIDE SEQUENCE [LARGE SCALE GENOMIC DNA]</scope>
    <source>
        <strain evidence="3 4">NPDC050545</strain>
    </source>
</reference>
<name>A0ABW7YNZ8_9ACTN</name>
<accession>A0ABW7YNZ8</accession>
<evidence type="ECO:0000313" key="4">
    <source>
        <dbReference type="Proteomes" id="UP001612741"/>
    </source>
</evidence>
<evidence type="ECO:0000256" key="2">
    <source>
        <dbReference type="SAM" id="SignalP"/>
    </source>
</evidence>
<proteinExistence type="predicted"/>
<evidence type="ECO:0000256" key="1">
    <source>
        <dbReference type="SAM" id="MobiDB-lite"/>
    </source>
</evidence>
<dbReference type="EMBL" id="JBITGY010000002">
    <property type="protein sequence ID" value="MFI6497647.1"/>
    <property type="molecule type" value="Genomic_DNA"/>
</dbReference>
<keyword evidence="4" id="KW-1185">Reference proteome</keyword>
<comment type="caution">
    <text evidence="3">The sequence shown here is derived from an EMBL/GenBank/DDBJ whole genome shotgun (WGS) entry which is preliminary data.</text>
</comment>
<feature type="signal peptide" evidence="2">
    <location>
        <begin position="1"/>
        <end position="20"/>
    </location>
</feature>
<dbReference type="Proteomes" id="UP001612741">
    <property type="component" value="Unassembled WGS sequence"/>
</dbReference>
<gene>
    <name evidence="3" type="ORF">ACIBG2_09690</name>
</gene>
<dbReference type="PROSITE" id="PS51257">
    <property type="entry name" value="PROKAR_LIPOPROTEIN"/>
    <property type="match status" value="1"/>
</dbReference>
<feature type="region of interest" description="Disordered" evidence="1">
    <location>
        <begin position="21"/>
        <end position="69"/>
    </location>
</feature>
<feature type="compositionally biased region" description="Basic and acidic residues" evidence="1">
    <location>
        <begin position="34"/>
        <end position="54"/>
    </location>
</feature>
<dbReference type="RefSeq" id="WP_397080619.1">
    <property type="nucleotide sequence ID" value="NZ_JBITGY010000002.1"/>
</dbReference>
<feature type="chain" id="PRO_5045262839" evidence="2">
    <location>
        <begin position="21"/>
        <end position="147"/>
    </location>
</feature>